<dbReference type="EMBL" id="OIVN01004334">
    <property type="protein sequence ID" value="SPD16713.1"/>
    <property type="molecule type" value="Genomic_DNA"/>
</dbReference>
<sequence length="345" mass="40028">MEEEVSPVNVSISWMTPITNYLEKGTLPSNPVEARKLKVRSARFALIQGILYKRGFSLPYLRCLDKTEAEYVMREVHEGICRNHSRARSLVHKLVRAGYYWQTMQKDAISYTRACDSCQRFGNLIHSPPETLTPMMAPWPFAQWGLDIMGPLPVGQRQSKFLVVGIDYFTKWVEAEPFATITEKNVRGFVWKAIICRTTAKTPTGETPFRLTYGIEAVIPVEIGLTSWRTNHHDESDNDNQLRTNLDLLDEVRDRLEAKTRVYQQRMARCYDQRVKHKEFKVGNLMLRKVTIATKDPTQGKLGPTWEGPYRVVKFHRRGTYHLEKLDGTALPHPWNAEHLKKYYQ</sequence>
<proteinExistence type="predicted"/>
<accession>A0A2N9HY82</accession>
<dbReference type="Gene3D" id="1.10.340.70">
    <property type="match status" value="1"/>
</dbReference>
<gene>
    <name evidence="2" type="ORF">FSB_LOCUS44595</name>
</gene>
<dbReference type="GO" id="GO:0003676">
    <property type="term" value="F:nucleic acid binding"/>
    <property type="evidence" value="ECO:0007669"/>
    <property type="project" value="InterPro"/>
</dbReference>
<dbReference type="InterPro" id="IPR041588">
    <property type="entry name" value="Integrase_H2C2"/>
</dbReference>
<evidence type="ECO:0000313" key="2">
    <source>
        <dbReference type="EMBL" id="SPD16713.1"/>
    </source>
</evidence>
<dbReference type="PANTHER" id="PTHR48475">
    <property type="entry name" value="RIBONUCLEASE H"/>
    <property type="match status" value="1"/>
</dbReference>
<dbReference type="Gene3D" id="3.30.420.10">
    <property type="entry name" value="Ribonuclease H-like superfamily/Ribonuclease H"/>
    <property type="match status" value="1"/>
</dbReference>
<evidence type="ECO:0000259" key="1">
    <source>
        <dbReference type="Pfam" id="PF17921"/>
    </source>
</evidence>
<dbReference type="PANTHER" id="PTHR48475:SF2">
    <property type="entry name" value="RIBONUCLEASE H"/>
    <property type="match status" value="1"/>
</dbReference>
<dbReference type="Pfam" id="PF17921">
    <property type="entry name" value="Integrase_H2C2"/>
    <property type="match status" value="1"/>
</dbReference>
<dbReference type="SUPFAM" id="SSF53098">
    <property type="entry name" value="Ribonuclease H-like"/>
    <property type="match status" value="1"/>
</dbReference>
<feature type="domain" description="Integrase zinc-binding" evidence="1">
    <location>
        <begin position="65"/>
        <end position="121"/>
    </location>
</feature>
<dbReference type="InterPro" id="IPR036397">
    <property type="entry name" value="RNaseH_sf"/>
</dbReference>
<organism evidence="2">
    <name type="scientific">Fagus sylvatica</name>
    <name type="common">Beechnut</name>
    <dbReference type="NCBI Taxonomy" id="28930"/>
    <lineage>
        <taxon>Eukaryota</taxon>
        <taxon>Viridiplantae</taxon>
        <taxon>Streptophyta</taxon>
        <taxon>Embryophyta</taxon>
        <taxon>Tracheophyta</taxon>
        <taxon>Spermatophyta</taxon>
        <taxon>Magnoliopsida</taxon>
        <taxon>eudicotyledons</taxon>
        <taxon>Gunneridae</taxon>
        <taxon>Pentapetalae</taxon>
        <taxon>rosids</taxon>
        <taxon>fabids</taxon>
        <taxon>Fagales</taxon>
        <taxon>Fagaceae</taxon>
        <taxon>Fagus</taxon>
    </lineage>
</organism>
<protein>
    <recommendedName>
        <fullName evidence="1">Integrase zinc-binding domain-containing protein</fullName>
    </recommendedName>
</protein>
<name>A0A2N9HY82_FAGSY</name>
<dbReference type="InterPro" id="IPR012337">
    <property type="entry name" value="RNaseH-like_sf"/>
</dbReference>
<dbReference type="AlphaFoldDB" id="A0A2N9HY82"/>
<reference evidence="2" key="1">
    <citation type="submission" date="2018-02" db="EMBL/GenBank/DDBJ databases">
        <authorList>
            <person name="Cohen D.B."/>
            <person name="Kent A.D."/>
        </authorList>
    </citation>
    <scope>NUCLEOTIDE SEQUENCE</scope>
</reference>
<dbReference type="Gene3D" id="6.10.20.110">
    <property type="match status" value="1"/>
</dbReference>